<evidence type="ECO:0000259" key="2">
    <source>
        <dbReference type="PROSITE" id="PS51371"/>
    </source>
</evidence>
<dbReference type="Gene3D" id="3.10.580.10">
    <property type="entry name" value="CBS-domain"/>
    <property type="match status" value="1"/>
</dbReference>
<dbReference type="PROSITE" id="PS51371">
    <property type="entry name" value="CBS"/>
    <property type="match status" value="2"/>
</dbReference>
<accession>A0A0H5RSQ6</accession>
<protein>
    <recommendedName>
        <fullName evidence="2">CBS domain-containing protein</fullName>
    </recommendedName>
</protein>
<dbReference type="CDD" id="cd02205">
    <property type="entry name" value="CBS_pair_SF"/>
    <property type="match status" value="1"/>
</dbReference>
<feature type="domain" description="CBS" evidence="2">
    <location>
        <begin position="79"/>
        <end position="136"/>
    </location>
</feature>
<evidence type="ECO:0000256" key="1">
    <source>
        <dbReference type="PROSITE-ProRule" id="PRU00703"/>
    </source>
</evidence>
<keyword evidence="1" id="KW-0129">CBS domain</keyword>
<dbReference type="InterPro" id="IPR046342">
    <property type="entry name" value="CBS_dom_sf"/>
</dbReference>
<feature type="domain" description="CBS" evidence="2">
    <location>
        <begin position="8"/>
        <end position="71"/>
    </location>
</feature>
<proteinExistence type="predicted"/>
<organism evidence="3">
    <name type="scientific">Spongospora subterranea</name>
    <dbReference type="NCBI Taxonomy" id="70186"/>
    <lineage>
        <taxon>Eukaryota</taxon>
        <taxon>Sar</taxon>
        <taxon>Rhizaria</taxon>
        <taxon>Endomyxa</taxon>
        <taxon>Phytomyxea</taxon>
        <taxon>Plasmodiophorida</taxon>
        <taxon>Plasmodiophoridae</taxon>
        <taxon>Spongospora</taxon>
    </lineage>
</organism>
<sequence>MTVIGDVMTGGPAVLCLLEKDSIRTMIEQMLYYQCSSVAITDTDDVQTRKPLAILTKTDVLRWVLKHDLSSPIKSALDPTRALTIVDTDMDVDVAANLMVHKKVHHLIVIEREASVLKGIISAFSLATYMASEKKVWPFPKNFVLDNICEYQNVELEAVETNV</sequence>
<dbReference type="SUPFAM" id="SSF54631">
    <property type="entry name" value="CBS-domain pair"/>
    <property type="match status" value="1"/>
</dbReference>
<dbReference type="AlphaFoldDB" id="A0A0H5RSQ6"/>
<dbReference type="SMART" id="SM00116">
    <property type="entry name" value="CBS"/>
    <property type="match status" value="2"/>
</dbReference>
<dbReference type="InterPro" id="IPR000644">
    <property type="entry name" value="CBS_dom"/>
</dbReference>
<dbReference type="EMBL" id="HACM01011332">
    <property type="protein sequence ID" value="CRZ11774.1"/>
    <property type="molecule type" value="Transcribed_RNA"/>
</dbReference>
<name>A0A0H5RSQ6_9EUKA</name>
<reference evidence="3" key="1">
    <citation type="submission" date="2015-04" db="EMBL/GenBank/DDBJ databases">
        <title>The genome sequence of the plant pathogenic Rhizarian Plasmodiophora brassicae reveals insights in its biotrophic life cycle and the origin of chitin synthesis.</title>
        <authorList>
            <person name="Schwelm A."/>
            <person name="Fogelqvist J."/>
            <person name="Knaust A."/>
            <person name="Julke S."/>
            <person name="Lilja T."/>
            <person name="Dhandapani V."/>
            <person name="Bonilla-Rosso G."/>
            <person name="Karlsson M."/>
            <person name="Shevchenko A."/>
            <person name="Choi S.R."/>
            <person name="Kim H.G."/>
            <person name="Park J.Y."/>
            <person name="Lim Y.P."/>
            <person name="Ludwig-Muller J."/>
            <person name="Dixelius C."/>
        </authorList>
    </citation>
    <scope>NUCLEOTIDE SEQUENCE</scope>
    <source>
        <tissue evidence="3">Potato root galls</tissue>
    </source>
</reference>
<dbReference type="Pfam" id="PF00571">
    <property type="entry name" value="CBS"/>
    <property type="match status" value="2"/>
</dbReference>
<evidence type="ECO:0000313" key="3">
    <source>
        <dbReference type="EMBL" id="CRZ11774.1"/>
    </source>
</evidence>